<reference evidence="3 4" key="1">
    <citation type="submission" date="2020-07" db="EMBL/GenBank/DDBJ databases">
        <authorList>
            <person name="Partida-Martinez L."/>
            <person name="Huntemann M."/>
            <person name="Clum A."/>
            <person name="Wang J."/>
            <person name="Palaniappan K."/>
            <person name="Ritter S."/>
            <person name="Chen I.-M."/>
            <person name="Stamatis D."/>
            <person name="Reddy T."/>
            <person name="O'Malley R."/>
            <person name="Daum C."/>
            <person name="Shapiro N."/>
            <person name="Ivanova N."/>
            <person name="Kyrpides N."/>
            <person name="Woyke T."/>
        </authorList>
    </citation>
    <scope>NUCLEOTIDE SEQUENCE [LARGE SCALE GENOMIC DNA]</scope>
    <source>
        <strain evidence="3 4">AS2.3</strain>
    </source>
</reference>
<sequence length="597" mass="61501">MRHLTRGVAAVAIAAAAVAAYAQERPESILPPGFGEPAAAPTPAPRATTAAPRPAATGASAAPQPAPSGLVQPLPLDLPAPVASATPSPTPTVDPAVLAQYEMPLSARRSLDRVGPAGEREGALAADAFGEADGRYVEALMRRVAAPLPSRWLSIALRRALVAQLDTPSHVGGADFAAERAWLLLRMGEAVGARAVVQSVDNADYTPKLYQVAMNTALATGDPAEMCPIADAAFAATRERGWTLAQAMCAGLASDPAQAKALITAARKRNVATGIDLQLAQKVVGAGPNGGQAVTIEWAGVDALTAWRFGLAAATGVTIPDTLFATAGAQTRYWYALSPSIPMAERLPSAEAAAGQGVLSAAALIDLYGALDTANDTPAPIAASINDLRTAYVGGDMDARLTALRALWGTTPAYPRLVLTARAAARLPVRTGIADAPQLVASMLTAGLDRSAARWRAAVDEGGDAWAMIALADPDQGGRLSYRQLSSYAGRGDAALKQRLFFAGLAGLGRLSPDDIERAAAALNVTIGAENSWTRAIDRAAADGQKGTVILLAAIGMQTPQWRGVPPAMLYRIVSALRAVGLEGEARMIAAEALARV</sequence>
<feature type="region of interest" description="Disordered" evidence="1">
    <location>
        <begin position="29"/>
        <end position="94"/>
    </location>
</feature>
<dbReference type="AlphaFoldDB" id="A0A7Y9FMM7"/>
<reference evidence="3 4" key="2">
    <citation type="submission" date="2020-08" db="EMBL/GenBank/DDBJ databases">
        <title>The Agave Microbiome: Exploring the role of microbial communities in plant adaptations to desert environments.</title>
        <authorList>
            <person name="Partida-Martinez L.P."/>
        </authorList>
    </citation>
    <scope>NUCLEOTIDE SEQUENCE [LARGE SCALE GENOMIC DNA]</scope>
    <source>
        <strain evidence="3 4">AS2.3</strain>
    </source>
</reference>
<proteinExistence type="predicted"/>
<keyword evidence="2" id="KW-0732">Signal</keyword>
<feature type="chain" id="PRO_5030855853" description="Antifreeze glycopeptide polyprotein" evidence="2">
    <location>
        <begin position="23"/>
        <end position="597"/>
    </location>
</feature>
<organism evidence="3 4">
    <name type="scientific">Sphingomonas melonis</name>
    <dbReference type="NCBI Taxonomy" id="152682"/>
    <lineage>
        <taxon>Bacteria</taxon>
        <taxon>Pseudomonadati</taxon>
        <taxon>Pseudomonadota</taxon>
        <taxon>Alphaproteobacteria</taxon>
        <taxon>Sphingomonadales</taxon>
        <taxon>Sphingomonadaceae</taxon>
        <taxon>Sphingomonas</taxon>
    </lineage>
</organism>
<dbReference type="Proteomes" id="UP000517753">
    <property type="component" value="Unassembled WGS sequence"/>
</dbReference>
<evidence type="ECO:0000313" key="4">
    <source>
        <dbReference type="Proteomes" id="UP000517753"/>
    </source>
</evidence>
<dbReference type="RefSeq" id="WP_179508574.1">
    <property type="nucleotide sequence ID" value="NZ_JACCBY010000002.1"/>
</dbReference>
<comment type="caution">
    <text evidence="3">The sequence shown here is derived from an EMBL/GenBank/DDBJ whole genome shotgun (WGS) entry which is preliminary data.</text>
</comment>
<name>A0A7Y9FMM7_9SPHN</name>
<feature type="signal peptide" evidence="2">
    <location>
        <begin position="1"/>
        <end position="22"/>
    </location>
</feature>
<evidence type="ECO:0000256" key="1">
    <source>
        <dbReference type="SAM" id="MobiDB-lite"/>
    </source>
</evidence>
<dbReference type="EMBL" id="JACCBY010000002">
    <property type="protein sequence ID" value="NYD90113.1"/>
    <property type="molecule type" value="Genomic_DNA"/>
</dbReference>
<accession>A0A7Y9FMM7</accession>
<feature type="compositionally biased region" description="Low complexity" evidence="1">
    <location>
        <begin position="79"/>
        <end position="94"/>
    </location>
</feature>
<evidence type="ECO:0000313" key="3">
    <source>
        <dbReference type="EMBL" id="NYD90113.1"/>
    </source>
</evidence>
<evidence type="ECO:0000256" key="2">
    <source>
        <dbReference type="SAM" id="SignalP"/>
    </source>
</evidence>
<feature type="compositionally biased region" description="Low complexity" evidence="1">
    <location>
        <begin position="37"/>
        <end position="69"/>
    </location>
</feature>
<gene>
    <name evidence="3" type="ORF">HD841_001893</name>
</gene>
<protein>
    <recommendedName>
        <fullName evidence="5">Antifreeze glycopeptide polyprotein</fullName>
    </recommendedName>
</protein>
<keyword evidence="4" id="KW-1185">Reference proteome</keyword>
<evidence type="ECO:0008006" key="5">
    <source>
        <dbReference type="Google" id="ProtNLM"/>
    </source>
</evidence>